<evidence type="ECO:0000256" key="3">
    <source>
        <dbReference type="ARBA" id="ARBA00023237"/>
    </source>
</evidence>
<dbReference type="InterPro" id="IPR037066">
    <property type="entry name" value="Plug_dom_sf"/>
</dbReference>
<protein>
    <submittedName>
        <fullName evidence="5">TonB-dependent receptor</fullName>
    </submittedName>
</protein>
<feature type="region of interest" description="Disordered" evidence="4">
    <location>
        <begin position="1"/>
        <end position="20"/>
    </location>
</feature>
<dbReference type="PANTHER" id="PTHR47234">
    <property type="match status" value="1"/>
</dbReference>
<evidence type="ECO:0000256" key="1">
    <source>
        <dbReference type="ARBA" id="ARBA00004442"/>
    </source>
</evidence>
<name>A0A5S3P6S1_9SPHN</name>
<evidence type="ECO:0000256" key="4">
    <source>
        <dbReference type="SAM" id="MobiDB-lite"/>
    </source>
</evidence>
<evidence type="ECO:0000313" key="5">
    <source>
        <dbReference type="EMBL" id="TMM48913.1"/>
    </source>
</evidence>
<feature type="region of interest" description="Disordered" evidence="4">
    <location>
        <begin position="757"/>
        <end position="776"/>
    </location>
</feature>
<dbReference type="Proteomes" id="UP000309668">
    <property type="component" value="Unassembled WGS sequence"/>
</dbReference>
<organism evidence="5 6">
    <name type="scientific">Qipengyuania marisflavi</name>
    <dbReference type="NCBI Taxonomy" id="2486356"/>
    <lineage>
        <taxon>Bacteria</taxon>
        <taxon>Pseudomonadati</taxon>
        <taxon>Pseudomonadota</taxon>
        <taxon>Alphaproteobacteria</taxon>
        <taxon>Sphingomonadales</taxon>
        <taxon>Erythrobacteraceae</taxon>
        <taxon>Qipengyuania</taxon>
    </lineage>
</organism>
<keyword evidence="5" id="KW-0675">Receptor</keyword>
<dbReference type="Gene3D" id="2.170.130.10">
    <property type="entry name" value="TonB-dependent receptor, plug domain"/>
    <property type="match status" value="1"/>
</dbReference>
<proteinExistence type="predicted"/>
<dbReference type="InterPro" id="IPR036942">
    <property type="entry name" value="Beta-barrel_TonB_sf"/>
</dbReference>
<accession>A0A5S3P6S1</accession>
<dbReference type="RefSeq" id="WP_222927437.1">
    <property type="nucleotide sequence ID" value="NZ_VCAO01000002.1"/>
</dbReference>
<dbReference type="PANTHER" id="PTHR47234:SF3">
    <property type="entry name" value="SECRETIN_TONB SHORT N-TERMINAL DOMAIN-CONTAINING PROTEIN"/>
    <property type="match status" value="1"/>
</dbReference>
<evidence type="ECO:0000256" key="2">
    <source>
        <dbReference type="ARBA" id="ARBA00023136"/>
    </source>
</evidence>
<feature type="region of interest" description="Disordered" evidence="4">
    <location>
        <begin position="592"/>
        <end position="635"/>
    </location>
</feature>
<reference evidence="5 6" key="1">
    <citation type="submission" date="2019-05" db="EMBL/GenBank/DDBJ databases">
        <title>Erythrobacter marisflavi sp. nov., isolated from isolated from water of an estuary environment.</title>
        <authorList>
            <person name="Yoon J.-H."/>
        </authorList>
    </citation>
    <scope>NUCLEOTIDE SEQUENCE [LARGE SCALE GENOMIC DNA]</scope>
    <source>
        <strain evidence="5 6">KEM-5</strain>
    </source>
</reference>
<sequence length="947" mass="100647">MKAQSEDATEAQARPEVPDAGTIVVQGTRIRGQLIIDVPPIAEYDAEDIAGFGAGSIADVLEAIAPATGSGSRGGRGGGRPVFLINGIRVSSFREFSNYPPESIAKVEVFAEEVAQRFGFSPDQRVVNIVLKPDFSSLTTEVEYEQPDRGGYSRTEQEATFLKIANGGRLNFNVEVNDTSLLTEAERGLEVDGQPGVAEFRSLIADSFGVEATANYARAFIDSGTSLSLNLAAERNKSRSLSGLDAVTLFAPDGTSAFRIIDADNPLERRLQTDTLSMGGSLNKNFSGWNTTFTADAVRADSMTEIDRRSDTTALVTAAALGTFAIDAALPGFGDPGVDSATSQTTTFVSKATTTGYPITLPAGDVSATFDAGFDYKQLKSEDTRSPLPISVKRRRLAGGANVTVPVLKRDDTWAGFGDVSLTFAGGFENLSDFGTLKDWSAGVNWSPFDSLSLSATRIWREVAPSLTTLGSPRIDLLNTQVFDFTTGQNGFATIISGGNPDLLAETQADWKFSANWRLPFLDGARLQADYGINRSRDVTSSPGFSAAFEEAFPDRVTRGAGGQLTQIDLRPVTLYETRSRVLSFGLNMRGSIGKAPERGERGGRPGGVPPASVAPAGGRPEGAPPGRSGSGFDPARFAEMRKTFCAVPEGEMPDLSAIPEMFRARLMDADGNPDPEKIAAARARFCAADGGEAGPGGEGGPGGDSERFAAMRTAICADPPQLDGLPPQMLERLRGENGEIDPERLKQVRARFCAADDAPQGGSSQAGGGRRGGGGFNPAAMFGRGGDSRARYFLSLNHNITLENEVLLAAGGPLFDQLAGEVLSGGTIPQHSARLEGGIFWQGYGLRLSGRYTGEAELRGAGLNGSNDLFFGDLVTFDVRVFADLGQVLKQEDGWLKGLRVSLLADNVFDARRSVVDSNGVTPDSYEPFRIDPVGRYLGIDIRKAF</sequence>
<dbReference type="Gene3D" id="2.40.170.20">
    <property type="entry name" value="TonB-dependent receptor, beta-barrel domain"/>
    <property type="match status" value="2"/>
</dbReference>
<feature type="compositionally biased region" description="Low complexity" evidence="4">
    <location>
        <begin position="610"/>
        <end position="619"/>
    </location>
</feature>
<dbReference type="AlphaFoldDB" id="A0A5S3P6S1"/>
<dbReference type="GO" id="GO:0009279">
    <property type="term" value="C:cell outer membrane"/>
    <property type="evidence" value="ECO:0007669"/>
    <property type="project" value="UniProtKB-SubCell"/>
</dbReference>
<evidence type="ECO:0000313" key="6">
    <source>
        <dbReference type="Proteomes" id="UP000309668"/>
    </source>
</evidence>
<dbReference type="SUPFAM" id="SSF56935">
    <property type="entry name" value="Porins"/>
    <property type="match status" value="2"/>
</dbReference>
<dbReference type="EMBL" id="VCAO01000002">
    <property type="protein sequence ID" value="TMM48913.1"/>
    <property type="molecule type" value="Genomic_DNA"/>
</dbReference>
<gene>
    <name evidence="5" type="ORF">FEV51_05905</name>
</gene>
<keyword evidence="6" id="KW-1185">Reference proteome</keyword>
<keyword evidence="3" id="KW-0998">Cell outer membrane</keyword>
<keyword evidence="2" id="KW-0472">Membrane</keyword>
<comment type="subcellular location">
    <subcellularLocation>
        <location evidence="1">Cell outer membrane</location>
    </subcellularLocation>
</comment>
<feature type="compositionally biased region" description="Gly residues" evidence="4">
    <location>
        <begin position="765"/>
        <end position="776"/>
    </location>
</feature>
<comment type="caution">
    <text evidence="5">The sequence shown here is derived from an EMBL/GenBank/DDBJ whole genome shotgun (WGS) entry which is preliminary data.</text>
</comment>